<dbReference type="SMART" id="SM00987">
    <property type="entry name" value="UreE_C"/>
    <property type="match status" value="1"/>
</dbReference>
<sequence>MLKRPIFGLGKYVNNIMTAINEGEEARRLYKEIRFCTHCEPELPCGANPVLSIDARAKILIVGQAPGSKVHDSGIPWNDQSGRELRNWLGVTEDEFYNPQNFAIVPMGFCYPGKGKQGDLPPKKVCAPMWHPAVNAVLKHVKLTLLIGKYAQDYYLPTALQITLTKAVADFALYLPDFFPLPHPSPRNFIWKARNPWFNESVLPVLKDEVQKALYG</sequence>
<dbReference type="PANTHER" id="PTHR42160:SF1">
    <property type="entry name" value="URACIL-DNA GLYCOSYLASE SUPERFAMILY PROTEIN"/>
    <property type="match status" value="1"/>
</dbReference>
<dbReference type="CDD" id="cd10033">
    <property type="entry name" value="UDG_like"/>
    <property type="match status" value="1"/>
</dbReference>
<gene>
    <name evidence="2" type="ORF">ACFSR5_18145</name>
</gene>
<dbReference type="InterPro" id="IPR036895">
    <property type="entry name" value="Uracil-DNA_glycosylase-like_sf"/>
</dbReference>
<dbReference type="SMART" id="SM00986">
    <property type="entry name" value="UDG"/>
    <property type="match status" value="1"/>
</dbReference>
<evidence type="ECO:0000313" key="2">
    <source>
        <dbReference type="EMBL" id="MFD2549577.1"/>
    </source>
</evidence>
<dbReference type="Proteomes" id="UP001597545">
    <property type="component" value="Unassembled WGS sequence"/>
</dbReference>
<protein>
    <submittedName>
        <fullName evidence="2">Uracil-DNA glycosylase family protein</fullName>
    </submittedName>
</protein>
<evidence type="ECO:0000313" key="3">
    <source>
        <dbReference type="Proteomes" id="UP001597545"/>
    </source>
</evidence>
<comment type="caution">
    <text evidence="2">The sequence shown here is derived from an EMBL/GenBank/DDBJ whole genome shotgun (WGS) entry which is preliminary data.</text>
</comment>
<dbReference type="SUPFAM" id="SSF52141">
    <property type="entry name" value="Uracil-DNA glycosylase-like"/>
    <property type="match status" value="1"/>
</dbReference>
<organism evidence="2 3">
    <name type="scientific">Sphingobacterium suaedae</name>
    <dbReference type="NCBI Taxonomy" id="1686402"/>
    <lineage>
        <taxon>Bacteria</taxon>
        <taxon>Pseudomonadati</taxon>
        <taxon>Bacteroidota</taxon>
        <taxon>Sphingobacteriia</taxon>
        <taxon>Sphingobacteriales</taxon>
        <taxon>Sphingobacteriaceae</taxon>
        <taxon>Sphingobacterium</taxon>
    </lineage>
</organism>
<feature type="domain" description="Uracil-DNA glycosylase-like" evidence="1">
    <location>
        <begin position="50"/>
        <end position="207"/>
    </location>
</feature>
<dbReference type="Gene3D" id="3.40.470.10">
    <property type="entry name" value="Uracil-DNA glycosylase-like domain"/>
    <property type="match status" value="1"/>
</dbReference>
<dbReference type="InterPro" id="IPR047124">
    <property type="entry name" value="HI_0220.2"/>
</dbReference>
<keyword evidence="3" id="KW-1185">Reference proteome</keyword>
<evidence type="ECO:0000259" key="1">
    <source>
        <dbReference type="SMART" id="SM00986"/>
    </source>
</evidence>
<proteinExistence type="predicted"/>
<dbReference type="PANTHER" id="PTHR42160">
    <property type="entry name" value="URACIL-DNA GLYCOSYLASE SUPERFAMILY PROTEIN"/>
    <property type="match status" value="1"/>
</dbReference>
<dbReference type="RefSeq" id="WP_380905894.1">
    <property type="nucleotide sequence ID" value="NZ_JBHUEG010000012.1"/>
</dbReference>
<name>A0ABW5KKW0_9SPHI</name>
<dbReference type="Pfam" id="PF03167">
    <property type="entry name" value="UDG"/>
    <property type="match status" value="1"/>
</dbReference>
<dbReference type="EMBL" id="JBHULR010000015">
    <property type="protein sequence ID" value="MFD2549577.1"/>
    <property type="molecule type" value="Genomic_DNA"/>
</dbReference>
<accession>A0ABW5KKW0</accession>
<dbReference type="InterPro" id="IPR005122">
    <property type="entry name" value="Uracil-DNA_glycosylase-like"/>
</dbReference>
<reference evidence="3" key="1">
    <citation type="journal article" date="2019" name="Int. J. Syst. Evol. Microbiol.">
        <title>The Global Catalogue of Microorganisms (GCM) 10K type strain sequencing project: providing services to taxonomists for standard genome sequencing and annotation.</title>
        <authorList>
            <consortium name="The Broad Institute Genomics Platform"/>
            <consortium name="The Broad Institute Genome Sequencing Center for Infectious Disease"/>
            <person name="Wu L."/>
            <person name="Ma J."/>
        </authorList>
    </citation>
    <scope>NUCLEOTIDE SEQUENCE [LARGE SCALE GENOMIC DNA]</scope>
    <source>
        <strain evidence="3">KCTC 42662</strain>
    </source>
</reference>